<dbReference type="PANTHER" id="PTHR13742:SF17">
    <property type="entry name" value="RE32990P-RELATED"/>
    <property type="match status" value="1"/>
</dbReference>
<dbReference type="PANTHER" id="PTHR13742">
    <property type="entry name" value="RETINOBLASTOMA-ASSOCIATED PROTEIN RB -RELATED"/>
    <property type="match status" value="1"/>
</dbReference>
<proteinExistence type="predicted"/>
<organism evidence="4 5">
    <name type="scientific">Linum trigynum</name>
    <dbReference type="NCBI Taxonomy" id="586398"/>
    <lineage>
        <taxon>Eukaryota</taxon>
        <taxon>Viridiplantae</taxon>
        <taxon>Streptophyta</taxon>
        <taxon>Embryophyta</taxon>
        <taxon>Tracheophyta</taxon>
        <taxon>Spermatophyta</taxon>
        <taxon>Magnoliopsida</taxon>
        <taxon>eudicotyledons</taxon>
        <taxon>Gunneridae</taxon>
        <taxon>Pentapetalae</taxon>
        <taxon>rosids</taxon>
        <taxon>fabids</taxon>
        <taxon>Malpighiales</taxon>
        <taxon>Linaceae</taxon>
        <taxon>Linum</taxon>
    </lineage>
</organism>
<protein>
    <submittedName>
        <fullName evidence="4">Uncharacterized protein</fullName>
    </submittedName>
</protein>
<dbReference type="GO" id="GO:0000977">
    <property type="term" value="F:RNA polymerase II transcription regulatory region sequence-specific DNA binding"/>
    <property type="evidence" value="ECO:0007669"/>
    <property type="project" value="TreeGrafter"/>
</dbReference>
<sequence>MLFPAVLERTGITAFDLSKVIEGFVRHEDSLPRELRRHLNSLEERLLEKPMPSLDAIAIHMNLSSAGLPPIPASQKHENSTGQNRDIMSPKRPCTEYMSVLVERNSFTLPVKDRLLALTNLKSKLPPPALQSAFASPTRPSPGGGGETCVETGIDIFFGKINKLAVVRVNGMIERLQQSQQHIREDVYSLFQQVLIQRTYLFFNRHIDQILLCCLYGIAKVWRLLH</sequence>
<evidence type="ECO:0000259" key="2">
    <source>
        <dbReference type="Pfam" id="PF01857"/>
    </source>
</evidence>
<dbReference type="GO" id="GO:0005667">
    <property type="term" value="C:transcription regulator complex"/>
    <property type="evidence" value="ECO:0007669"/>
    <property type="project" value="TreeGrafter"/>
</dbReference>
<gene>
    <name evidence="4" type="ORF">LTRI10_LOCUS40160</name>
</gene>
<dbReference type="InterPro" id="IPR036915">
    <property type="entry name" value="Cyclin-like_sf"/>
</dbReference>
<feature type="domain" description="Retinoblastoma-associated protein B-box" evidence="2">
    <location>
        <begin position="154"/>
        <end position="221"/>
    </location>
</feature>
<evidence type="ECO:0000256" key="1">
    <source>
        <dbReference type="SAM" id="MobiDB-lite"/>
    </source>
</evidence>
<feature type="region of interest" description="Disordered" evidence="1">
    <location>
        <begin position="69"/>
        <end position="90"/>
    </location>
</feature>
<evidence type="ECO:0000259" key="3">
    <source>
        <dbReference type="Pfam" id="PF01858"/>
    </source>
</evidence>
<dbReference type="EMBL" id="OZ034820">
    <property type="protein sequence ID" value="CAL1400005.1"/>
    <property type="molecule type" value="Genomic_DNA"/>
</dbReference>
<keyword evidence="5" id="KW-1185">Reference proteome</keyword>
<dbReference type="InterPro" id="IPR028309">
    <property type="entry name" value="RB_fam"/>
</dbReference>
<dbReference type="GO" id="GO:2000134">
    <property type="term" value="P:negative regulation of G1/S transition of mitotic cell cycle"/>
    <property type="evidence" value="ECO:0007669"/>
    <property type="project" value="TreeGrafter"/>
</dbReference>
<dbReference type="Gene3D" id="1.10.472.10">
    <property type="entry name" value="Cyclin-like"/>
    <property type="match status" value="2"/>
</dbReference>
<accession>A0AAV2FNW3</accession>
<evidence type="ECO:0000313" key="4">
    <source>
        <dbReference type="EMBL" id="CAL1400005.1"/>
    </source>
</evidence>
<dbReference type="SUPFAM" id="SSF47954">
    <property type="entry name" value="Cyclin-like"/>
    <property type="match status" value="2"/>
</dbReference>
<dbReference type="InterPro" id="IPR002720">
    <property type="entry name" value="RB_A"/>
</dbReference>
<dbReference type="Pfam" id="PF01857">
    <property type="entry name" value="RB_B"/>
    <property type="match status" value="1"/>
</dbReference>
<dbReference type="GO" id="GO:0005634">
    <property type="term" value="C:nucleus"/>
    <property type="evidence" value="ECO:0007669"/>
    <property type="project" value="InterPro"/>
</dbReference>
<dbReference type="InterPro" id="IPR002719">
    <property type="entry name" value="RB_B"/>
</dbReference>
<dbReference type="GO" id="GO:0006357">
    <property type="term" value="P:regulation of transcription by RNA polymerase II"/>
    <property type="evidence" value="ECO:0007669"/>
    <property type="project" value="InterPro"/>
</dbReference>
<reference evidence="4 5" key="1">
    <citation type="submission" date="2024-04" db="EMBL/GenBank/DDBJ databases">
        <authorList>
            <person name="Fracassetti M."/>
        </authorList>
    </citation>
    <scope>NUCLEOTIDE SEQUENCE [LARGE SCALE GENOMIC DNA]</scope>
</reference>
<dbReference type="AlphaFoldDB" id="A0AAV2FNW3"/>
<dbReference type="GO" id="GO:0030154">
    <property type="term" value="P:cell differentiation"/>
    <property type="evidence" value="ECO:0007669"/>
    <property type="project" value="TreeGrafter"/>
</dbReference>
<name>A0AAV2FNW3_9ROSI</name>
<evidence type="ECO:0000313" key="5">
    <source>
        <dbReference type="Proteomes" id="UP001497516"/>
    </source>
</evidence>
<feature type="domain" description="Retinoblastoma-associated protein A-box" evidence="3">
    <location>
        <begin position="3"/>
        <end position="49"/>
    </location>
</feature>
<dbReference type="Pfam" id="PF01858">
    <property type="entry name" value="RB_A"/>
    <property type="match status" value="1"/>
</dbReference>
<dbReference type="Proteomes" id="UP001497516">
    <property type="component" value="Chromosome 7"/>
</dbReference>
<dbReference type="GO" id="GO:0000785">
    <property type="term" value="C:chromatin"/>
    <property type="evidence" value="ECO:0007669"/>
    <property type="project" value="TreeGrafter"/>
</dbReference>